<organism evidence="4 5">
    <name type="scientific">Flavobacterium taihuense</name>
    <dbReference type="NCBI Taxonomy" id="2857508"/>
    <lineage>
        <taxon>Bacteria</taxon>
        <taxon>Pseudomonadati</taxon>
        <taxon>Bacteroidota</taxon>
        <taxon>Flavobacteriia</taxon>
        <taxon>Flavobacteriales</taxon>
        <taxon>Flavobacteriaceae</taxon>
        <taxon>Flavobacterium</taxon>
    </lineage>
</organism>
<proteinExistence type="predicted"/>
<reference evidence="4 5" key="1">
    <citation type="submission" date="2021-07" db="EMBL/GenBank/DDBJ databases">
        <title>Flavobacterium sp. nov. isolated from sediment on the Taihu Lake.</title>
        <authorList>
            <person name="Qu J.-H."/>
        </authorList>
    </citation>
    <scope>NUCLEOTIDE SEQUENCE [LARGE SCALE GENOMIC DNA]</scope>
    <source>
        <strain evidence="4 5">NAS39</strain>
    </source>
</reference>
<comment type="caution">
    <text evidence="4">The sequence shown here is derived from an EMBL/GenBank/DDBJ whole genome shotgun (WGS) entry which is preliminary data.</text>
</comment>
<protein>
    <submittedName>
        <fullName evidence="4">TetR/AcrR family transcriptional regulator</fullName>
    </submittedName>
</protein>
<feature type="DNA-binding region" description="H-T-H motif" evidence="2">
    <location>
        <begin position="24"/>
        <end position="43"/>
    </location>
</feature>
<dbReference type="Pfam" id="PF00440">
    <property type="entry name" value="TetR_N"/>
    <property type="match status" value="1"/>
</dbReference>
<dbReference type="RefSeq" id="WP_219315425.1">
    <property type="nucleotide sequence ID" value="NZ_JAHWYN010000001.1"/>
</dbReference>
<dbReference type="InterPro" id="IPR050109">
    <property type="entry name" value="HTH-type_TetR-like_transc_reg"/>
</dbReference>
<dbReference type="Proteomes" id="UP000812031">
    <property type="component" value="Unassembled WGS sequence"/>
</dbReference>
<name>A0ABS6XSK0_9FLAO</name>
<dbReference type="PANTHER" id="PTHR30055">
    <property type="entry name" value="HTH-TYPE TRANSCRIPTIONAL REGULATOR RUTR"/>
    <property type="match status" value="1"/>
</dbReference>
<keyword evidence="5" id="KW-1185">Reference proteome</keyword>
<evidence type="ECO:0000313" key="4">
    <source>
        <dbReference type="EMBL" id="MBW4358878.1"/>
    </source>
</evidence>
<keyword evidence="1 2" id="KW-0238">DNA-binding</keyword>
<accession>A0ABS6XSK0</accession>
<feature type="domain" description="HTH tetR-type" evidence="3">
    <location>
        <begin position="1"/>
        <end position="61"/>
    </location>
</feature>
<evidence type="ECO:0000313" key="5">
    <source>
        <dbReference type="Proteomes" id="UP000812031"/>
    </source>
</evidence>
<dbReference type="InterPro" id="IPR001647">
    <property type="entry name" value="HTH_TetR"/>
</dbReference>
<evidence type="ECO:0000259" key="3">
    <source>
        <dbReference type="PROSITE" id="PS50977"/>
    </source>
</evidence>
<sequence>MDKKSILLGTALQLFVVNGFHGTATSKIAQEAGVANGTLFNYFKTKDELIMALYRSVLKHMDDFIIERMESHSISKASFRSVFMETISWCLDNPLRYQYLQQFNHSPYFKLVTSKVLNQDEHPLLVLIQNGIDIVLIKQLPISFIYSIFTAQVNGLNSYIIANDLEKDKQSEFIEEAFEMVWKMIED</sequence>
<dbReference type="PANTHER" id="PTHR30055:SF222">
    <property type="entry name" value="REGULATORY PROTEIN"/>
    <property type="match status" value="1"/>
</dbReference>
<dbReference type="PROSITE" id="PS50977">
    <property type="entry name" value="HTH_TETR_2"/>
    <property type="match status" value="1"/>
</dbReference>
<gene>
    <name evidence="4" type="ORF">KZH69_00110</name>
</gene>
<evidence type="ECO:0000256" key="1">
    <source>
        <dbReference type="ARBA" id="ARBA00023125"/>
    </source>
</evidence>
<dbReference type="EMBL" id="JAHWYN010000001">
    <property type="protein sequence ID" value="MBW4358878.1"/>
    <property type="molecule type" value="Genomic_DNA"/>
</dbReference>
<evidence type="ECO:0000256" key="2">
    <source>
        <dbReference type="PROSITE-ProRule" id="PRU00335"/>
    </source>
</evidence>